<dbReference type="AlphaFoldDB" id="A0A1I2DQN9"/>
<feature type="transmembrane region" description="Helical" evidence="8">
    <location>
        <begin position="124"/>
        <end position="142"/>
    </location>
</feature>
<evidence type="ECO:0000256" key="6">
    <source>
        <dbReference type="SAM" id="Coils"/>
    </source>
</evidence>
<dbReference type="STRING" id="1045775.SAMN05216378_4228"/>
<name>A0A1I2DQN9_9BACL</name>
<evidence type="ECO:0000256" key="2">
    <source>
        <dbReference type="ARBA" id="ARBA00022475"/>
    </source>
</evidence>
<keyword evidence="6" id="KW-0175">Coiled coil</keyword>
<feature type="transmembrane region" description="Helical" evidence="8">
    <location>
        <begin position="60"/>
        <end position="88"/>
    </location>
</feature>
<dbReference type="InterPro" id="IPR052984">
    <property type="entry name" value="UPF0421"/>
</dbReference>
<dbReference type="RefSeq" id="WP_091188396.1">
    <property type="nucleotide sequence ID" value="NZ_FOMT01000004.1"/>
</dbReference>
<keyword evidence="5 8" id="KW-0472">Membrane</keyword>
<feature type="coiled-coil region" evidence="6">
    <location>
        <begin position="175"/>
        <end position="209"/>
    </location>
</feature>
<evidence type="ECO:0000313" key="9">
    <source>
        <dbReference type="EMBL" id="SFE82894.1"/>
    </source>
</evidence>
<evidence type="ECO:0000256" key="4">
    <source>
        <dbReference type="ARBA" id="ARBA00022989"/>
    </source>
</evidence>
<feature type="transmembrane region" description="Helical" evidence="8">
    <location>
        <begin position="12"/>
        <end position="40"/>
    </location>
</feature>
<dbReference type="EMBL" id="FOMT01000004">
    <property type="protein sequence ID" value="SFE82894.1"/>
    <property type="molecule type" value="Genomic_DNA"/>
</dbReference>
<protein>
    <submittedName>
        <fullName evidence="9">Uncharacterized membrane protein YgaE, UPF0421/DUF939 family</fullName>
    </submittedName>
</protein>
<organism evidence="9 10">
    <name type="scientific">Paenibacillus catalpae</name>
    <dbReference type="NCBI Taxonomy" id="1045775"/>
    <lineage>
        <taxon>Bacteria</taxon>
        <taxon>Bacillati</taxon>
        <taxon>Bacillota</taxon>
        <taxon>Bacilli</taxon>
        <taxon>Bacillales</taxon>
        <taxon>Paenibacillaceae</taxon>
        <taxon>Paenibacillus</taxon>
    </lineage>
</organism>
<evidence type="ECO:0000256" key="7">
    <source>
        <dbReference type="SAM" id="MobiDB-lite"/>
    </source>
</evidence>
<proteinExistence type="predicted"/>
<comment type="subcellular location">
    <subcellularLocation>
        <location evidence="1">Cell membrane</location>
        <topology evidence="1">Multi-pass membrane protein</topology>
    </subcellularLocation>
</comment>
<dbReference type="Proteomes" id="UP000198855">
    <property type="component" value="Unassembled WGS sequence"/>
</dbReference>
<evidence type="ECO:0000313" key="10">
    <source>
        <dbReference type="Proteomes" id="UP000198855"/>
    </source>
</evidence>
<accession>A0A1I2DQN9</accession>
<keyword evidence="2" id="KW-1003">Cell membrane</keyword>
<feature type="region of interest" description="Disordered" evidence="7">
    <location>
        <begin position="334"/>
        <end position="358"/>
    </location>
</feature>
<sequence length="358" mass="40563">MTIGARVLKTGMAVALAIYLSGLFGFASPLITTVAAILTIQPSIYRSWQQVLDQLQTNLLGAAMALAAMKLFGQTPIAVGLVCILVILVSIRLKMETTIGVTLVTVVAIMEAHGQEMTLALERFLMVLAGMGAAFTVNVLVFPPRPRRQFTEQGHHAFSQMSLLLRTAISNEMREQVYRKEKDKLHKTLRKLEDSYNLFEEERKVLARAKRSHARQLLVSKQMIRALQKGSDLLEVVEEHYFASPKAGEWAVRFDRQIEDLTKYHESIVLKLENKMKPNMSMEPGEEREARLVAELTDYVREDPDEHKRLIFVASALFEYAYHLRRLEKLVDHTQRTSGEAEERRSADKADEPAAIQD</sequence>
<dbReference type="Pfam" id="PF06081">
    <property type="entry name" value="ArAE_1"/>
    <property type="match status" value="1"/>
</dbReference>
<reference evidence="10" key="1">
    <citation type="submission" date="2016-10" db="EMBL/GenBank/DDBJ databases">
        <authorList>
            <person name="Varghese N."/>
            <person name="Submissions S."/>
        </authorList>
    </citation>
    <scope>NUCLEOTIDE SEQUENCE [LARGE SCALE GENOMIC DNA]</scope>
    <source>
        <strain evidence="10">CGMCC 1.10784</strain>
    </source>
</reference>
<evidence type="ECO:0000256" key="1">
    <source>
        <dbReference type="ARBA" id="ARBA00004651"/>
    </source>
</evidence>
<keyword evidence="4 8" id="KW-1133">Transmembrane helix</keyword>
<keyword evidence="3 8" id="KW-0812">Transmembrane</keyword>
<feature type="compositionally biased region" description="Basic and acidic residues" evidence="7">
    <location>
        <begin position="334"/>
        <end position="352"/>
    </location>
</feature>
<dbReference type="PANTHER" id="PTHR40064:SF1">
    <property type="entry name" value="MEMBRANE PROTEIN"/>
    <property type="match status" value="1"/>
</dbReference>
<dbReference type="InterPro" id="IPR010343">
    <property type="entry name" value="ArAE_1"/>
</dbReference>
<evidence type="ECO:0000256" key="5">
    <source>
        <dbReference type="ARBA" id="ARBA00023136"/>
    </source>
</evidence>
<keyword evidence="10" id="KW-1185">Reference proteome</keyword>
<gene>
    <name evidence="9" type="ORF">SAMN05216378_4228</name>
</gene>
<dbReference type="OrthoDB" id="1653617at2"/>
<dbReference type="GO" id="GO:0005886">
    <property type="term" value="C:plasma membrane"/>
    <property type="evidence" value="ECO:0007669"/>
    <property type="project" value="UniProtKB-SubCell"/>
</dbReference>
<dbReference type="PANTHER" id="PTHR40064">
    <property type="entry name" value="MEMBRANE PROTEIN-RELATED"/>
    <property type="match status" value="1"/>
</dbReference>
<evidence type="ECO:0000256" key="3">
    <source>
        <dbReference type="ARBA" id="ARBA00022692"/>
    </source>
</evidence>
<evidence type="ECO:0000256" key="8">
    <source>
        <dbReference type="SAM" id="Phobius"/>
    </source>
</evidence>